<evidence type="ECO:0000259" key="1">
    <source>
        <dbReference type="PROSITE" id="PS51186"/>
    </source>
</evidence>
<proteinExistence type="predicted"/>
<organism evidence="2 3">
    <name type="scientific">Phytomonospora endophytica</name>
    <dbReference type="NCBI Taxonomy" id="714109"/>
    <lineage>
        <taxon>Bacteria</taxon>
        <taxon>Bacillati</taxon>
        <taxon>Actinomycetota</taxon>
        <taxon>Actinomycetes</taxon>
        <taxon>Micromonosporales</taxon>
        <taxon>Micromonosporaceae</taxon>
        <taxon>Phytomonospora</taxon>
    </lineage>
</organism>
<feature type="domain" description="N-acetyltransferase" evidence="1">
    <location>
        <begin position="7"/>
        <end position="172"/>
    </location>
</feature>
<dbReference type="Pfam" id="PF00583">
    <property type="entry name" value="Acetyltransf_1"/>
    <property type="match status" value="1"/>
</dbReference>
<dbReference type="GO" id="GO:0016747">
    <property type="term" value="F:acyltransferase activity, transferring groups other than amino-acyl groups"/>
    <property type="evidence" value="ECO:0007669"/>
    <property type="project" value="InterPro"/>
</dbReference>
<dbReference type="InterPro" id="IPR000182">
    <property type="entry name" value="GNAT_dom"/>
</dbReference>
<dbReference type="RefSeq" id="WP_184792471.1">
    <property type="nucleotide sequence ID" value="NZ_BONT01000077.1"/>
</dbReference>
<dbReference type="EMBL" id="JACHGT010000021">
    <property type="protein sequence ID" value="MBB6039381.1"/>
    <property type="molecule type" value="Genomic_DNA"/>
</dbReference>
<dbReference type="CDD" id="cd04301">
    <property type="entry name" value="NAT_SF"/>
    <property type="match status" value="1"/>
</dbReference>
<gene>
    <name evidence="2" type="ORF">HNR73_007275</name>
</gene>
<keyword evidence="2" id="KW-0808">Transferase</keyword>
<sequence length="342" mass="37499">MSNVELVEITTDSPADLIDAWVAVRTAAHAVDEINTALPWRDSNVGGLAHPVPGGVALVFLLRRDGEAVGHARIGMPTQSNTTVGWIALGVVPELRRQGIGRAALDLLFARLRAEGRTRAMSDAALALPDGVQRDEAGAAFLAATGFRQVGSEVRRDIDLSTVDVDVETRLHEAALAKAGEDYEVVRFTEPAPEEYLGDLAVMNGRLSEDTAGYIENWEPAPFDTDKIIAYQDAAAARLFRRHHVAVRHKPSGHLVAWSFLAVVAEDGRHADHEITVVIPEHRGHRLGVLVKTGLHRYARETEPNLRWIQTWNAAENGHMIAINEELGFEPIETYAEYAKDL</sequence>
<evidence type="ECO:0000313" key="2">
    <source>
        <dbReference type="EMBL" id="MBB6039381.1"/>
    </source>
</evidence>
<reference evidence="2 3" key="1">
    <citation type="submission" date="2020-08" db="EMBL/GenBank/DDBJ databases">
        <title>Genomic Encyclopedia of Type Strains, Phase IV (KMG-IV): sequencing the most valuable type-strain genomes for metagenomic binning, comparative biology and taxonomic classification.</title>
        <authorList>
            <person name="Goeker M."/>
        </authorList>
    </citation>
    <scope>NUCLEOTIDE SEQUENCE [LARGE SCALE GENOMIC DNA]</scope>
    <source>
        <strain evidence="2 3">YIM 65646</strain>
    </source>
</reference>
<dbReference type="AlphaFoldDB" id="A0A841FQ04"/>
<dbReference type="Gene3D" id="3.40.630.30">
    <property type="match status" value="1"/>
</dbReference>
<dbReference type="Proteomes" id="UP000548476">
    <property type="component" value="Unassembled WGS sequence"/>
</dbReference>
<evidence type="ECO:0000313" key="3">
    <source>
        <dbReference type="Proteomes" id="UP000548476"/>
    </source>
</evidence>
<protein>
    <submittedName>
        <fullName evidence="2">GNAT superfamily N-acetyltransferase</fullName>
    </submittedName>
</protein>
<accession>A0A841FQ04</accession>
<dbReference type="PROSITE" id="PS51186">
    <property type="entry name" value="GNAT"/>
    <property type="match status" value="1"/>
</dbReference>
<keyword evidence="3" id="KW-1185">Reference proteome</keyword>
<dbReference type="InterPro" id="IPR016181">
    <property type="entry name" value="Acyl_CoA_acyltransferase"/>
</dbReference>
<name>A0A841FQ04_9ACTN</name>
<comment type="caution">
    <text evidence="2">The sequence shown here is derived from an EMBL/GenBank/DDBJ whole genome shotgun (WGS) entry which is preliminary data.</text>
</comment>
<dbReference type="SUPFAM" id="SSF55729">
    <property type="entry name" value="Acyl-CoA N-acyltransferases (Nat)"/>
    <property type="match status" value="2"/>
</dbReference>